<dbReference type="FunFam" id="1.10.287.130:FF:000003">
    <property type="entry name" value="Histidine kinase"/>
    <property type="match status" value="1"/>
</dbReference>
<dbReference type="GO" id="GO:0000155">
    <property type="term" value="F:phosphorelay sensor kinase activity"/>
    <property type="evidence" value="ECO:0007669"/>
    <property type="project" value="InterPro"/>
</dbReference>
<evidence type="ECO:0000256" key="4">
    <source>
        <dbReference type="ARBA" id="ARBA00022475"/>
    </source>
</evidence>
<gene>
    <name evidence="15" type="primary">barA_2</name>
    <name evidence="15" type="ORF">NCTC9044_00582</name>
</gene>
<dbReference type="PANTHER" id="PTHR45339:SF3">
    <property type="entry name" value="HISTIDINE KINASE"/>
    <property type="match status" value="1"/>
</dbReference>
<dbReference type="AlphaFoldDB" id="A0A3S4K0A0"/>
<keyword evidence="10" id="KW-0067">ATP-binding</keyword>
<keyword evidence="9 15" id="KW-0418">Kinase</keyword>
<evidence type="ECO:0000256" key="2">
    <source>
        <dbReference type="ARBA" id="ARBA00004651"/>
    </source>
</evidence>
<evidence type="ECO:0000256" key="5">
    <source>
        <dbReference type="ARBA" id="ARBA00022553"/>
    </source>
</evidence>
<dbReference type="CDD" id="cd00082">
    <property type="entry name" value="HisKA"/>
    <property type="match status" value="1"/>
</dbReference>
<dbReference type="EC" id="2.7.13.3" evidence="3"/>
<accession>A0A3S4K0A0</accession>
<evidence type="ECO:0000259" key="14">
    <source>
        <dbReference type="SMART" id="SM00388"/>
    </source>
</evidence>
<name>A0A3S4K0A0_ECOLX</name>
<evidence type="ECO:0000256" key="12">
    <source>
        <dbReference type="ARBA" id="ARBA00023136"/>
    </source>
</evidence>
<dbReference type="InterPro" id="IPR036097">
    <property type="entry name" value="HisK_dim/P_sf"/>
</dbReference>
<keyword evidence="13" id="KW-0175">Coiled coil</keyword>
<keyword evidence="7" id="KW-0812">Transmembrane</keyword>
<sequence length="105" mass="12320">MQHNIDQATSDLRETLEQMEIQNVELDLAKKRAQEAARIKSEFLANMSHELRTPLNGVIGFTRLTLKTELTPTQRDHLIRLNVRQIICWQLLMMFSTSRNWKQVS</sequence>
<dbReference type="Proteomes" id="UP000271797">
    <property type="component" value="Chromosome"/>
</dbReference>
<keyword evidence="5" id="KW-0597">Phosphoprotein</keyword>
<keyword evidence="12" id="KW-0472">Membrane</keyword>
<dbReference type="PANTHER" id="PTHR45339">
    <property type="entry name" value="HYBRID SIGNAL TRANSDUCTION HISTIDINE KINASE J"/>
    <property type="match status" value="1"/>
</dbReference>
<comment type="catalytic activity">
    <reaction evidence="1">
        <text>ATP + protein L-histidine = ADP + protein N-phospho-L-histidine.</text>
        <dbReference type="EC" id="2.7.13.3"/>
    </reaction>
</comment>
<evidence type="ECO:0000256" key="11">
    <source>
        <dbReference type="ARBA" id="ARBA00022989"/>
    </source>
</evidence>
<dbReference type="SMART" id="SM00388">
    <property type="entry name" value="HisKA"/>
    <property type="match status" value="1"/>
</dbReference>
<dbReference type="Pfam" id="PF00512">
    <property type="entry name" value="HisKA"/>
    <property type="match status" value="1"/>
</dbReference>
<evidence type="ECO:0000256" key="6">
    <source>
        <dbReference type="ARBA" id="ARBA00022679"/>
    </source>
</evidence>
<evidence type="ECO:0000256" key="1">
    <source>
        <dbReference type="ARBA" id="ARBA00000085"/>
    </source>
</evidence>
<keyword evidence="6 15" id="KW-0808">Transferase</keyword>
<dbReference type="InterPro" id="IPR003661">
    <property type="entry name" value="HisK_dim/P_dom"/>
</dbReference>
<evidence type="ECO:0000313" key="15">
    <source>
        <dbReference type="EMBL" id="VED06965.1"/>
    </source>
</evidence>
<evidence type="ECO:0000256" key="13">
    <source>
        <dbReference type="SAM" id="Coils"/>
    </source>
</evidence>
<keyword evidence="8" id="KW-0547">Nucleotide-binding</keyword>
<evidence type="ECO:0000256" key="7">
    <source>
        <dbReference type="ARBA" id="ARBA00022692"/>
    </source>
</evidence>
<keyword evidence="4" id="KW-1003">Cell membrane</keyword>
<comment type="subcellular location">
    <subcellularLocation>
        <location evidence="2">Cell membrane</location>
        <topology evidence="2">Multi-pass membrane protein</topology>
    </subcellularLocation>
</comment>
<evidence type="ECO:0000313" key="16">
    <source>
        <dbReference type="Proteomes" id="UP000271797"/>
    </source>
</evidence>
<evidence type="ECO:0000256" key="10">
    <source>
        <dbReference type="ARBA" id="ARBA00022840"/>
    </source>
</evidence>
<feature type="domain" description="Signal transduction histidine kinase dimerisation/phosphoacceptor" evidence="14">
    <location>
        <begin position="39"/>
        <end position="100"/>
    </location>
</feature>
<keyword evidence="11" id="KW-1133">Transmembrane helix</keyword>
<protein>
    <recommendedName>
        <fullName evidence="3">histidine kinase</fullName>
        <ecNumber evidence="3">2.7.13.3</ecNumber>
    </recommendedName>
</protein>
<proteinExistence type="predicted"/>
<dbReference type="EMBL" id="LR134238">
    <property type="protein sequence ID" value="VED06965.1"/>
    <property type="molecule type" value="Genomic_DNA"/>
</dbReference>
<feature type="coiled-coil region" evidence="13">
    <location>
        <begin position="5"/>
        <end position="36"/>
    </location>
</feature>
<dbReference type="SUPFAM" id="SSF47384">
    <property type="entry name" value="Homodimeric domain of signal transducing histidine kinase"/>
    <property type="match status" value="1"/>
</dbReference>
<reference evidence="15 16" key="1">
    <citation type="submission" date="2018-12" db="EMBL/GenBank/DDBJ databases">
        <authorList>
            <consortium name="Pathogen Informatics"/>
        </authorList>
    </citation>
    <scope>NUCLEOTIDE SEQUENCE [LARGE SCALE GENOMIC DNA]</scope>
    <source>
        <strain evidence="15 16">NCTC9044</strain>
    </source>
</reference>
<dbReference type="Gene3D" id="1.10.287.130">
    <property type="match status" value="1"/>
</dbReference>
<dbReference type="GO" id="GO:0005886">
    <property type="term" value="C:plasma membrane"/>
    <property type="evidence" value="ECO:0007669"/>
    <property type="project" value="UniProtKB-SubCell"/>
</dbReference>
<evidence type="ECO:0000256" key="9">
    <source>
        <dbReference type="ARBA" id="ARBA00022777"/>
    </source>
</evidence>
<evidence type="ECO:0000256" key="3">
    <source>
        <dbReference type="ARBA" id="ARBA00012438"/>
    </source>
</evidence>
<dbReference type="GO" id="GO:0005524">
    <property type="term" value="F:ATP binding"/>
    <property type="evidence" value="ECO:0007669"/>
    <property type="project" value="UniProtKB-KW"/>
</dbReference>
<organism evidence="15 16">
    <name type="scientific">Escherichia coli</name>
    <dbReference type="NCBI Taxonomy" id="562"/>
    <lineage>
        <taxon>Bacteria</taxon>
        <taxon>Pseudomonadati</taxon>
        <taxon>Pseudomonadota</taxon>
        <taxon>Gammaproteobacteria</taxon>
        <taxon>Enterobacterales</taxon>
        <taxon>Enterobacteriaceae</taxon>
        <taxon>Escherichia</taxon>
    </lineage>
</organism>
<evidence type="ECO:0000256" key="8">
    <source>
        <dbReference type="ARBA" id="ARBA00022741"/>
    </source>
</evidence>